<feature type="non-terminal residue" evidence="3">
    <location>
        <position position="1"/>
    </location>
</feature>
<keyword evidence="2" id="KW-0732">Signal</keyword>
<feature type="compositionally biased region" description="Basic residues" evidence="1">
    <location>
        <begin position="236"/>
        <end position="252"/>
    </location>
</feature>
<feature type="compositionally biased region" description="Basic residues" evidence="1">
    <location>
        <begin position="99"/>
        <end position="109"/>
    </location>
</feature>
<dbReference type="EMBL" id="CADCTD010000018">
    <property type="protein sequence ID" value="CAA9223956.1"/>
    <property type="molecule type" value="Genomic_DNA"/>
</dbReference>
<dbReference type="AlphaFoldDB" id="A0A6J4HJN0"/>
<reference evidence="3" key="1">
    <citation type="submission" date="2020-02" db="EMBL/GenBank/DDBJ databases">
        <authorList>
            <person name="Meier V. D."/>
        </authorList>
    </citation>
    <scope>NUCLEOTIDE SEQUENCE</scope>
    <source>
        <strain evidence="3">AVDCRST_MAG27</strain>
    </source>
</reference>
<feature type="compositionally biased region" description="Low complexity" evidence="1">
    <location>
        <begin position="280"/>
        <end position="294"/>
    </location>
</feature>
<evidence type="ECO:0000256" key="1">
    <source>
        <dbReference type="SAM" id="MobiDB-lite"/>
    </source>
</evidence>
<feature type="signal peptide" evidence="2">
    <location>
        <begin position="1"/>
        <end position="28"/>
    </location>
</feature>
<feature type="compositionally biased region" description="Basic and acidic residues" evidence="1">
    <location>
        <begin position="346"/>
        <end position="356"/>
    </location>
</feature>
<feature type="region of interest" description="Disordered" evidence="1">
    <location>
        <begin position="232"/>
        <end position="308"/>
    </location>
</feature>
<feature type="chain" id="PRO_5027088825" evidence="2">
    <location>
        <begin position="29"/>
        <end position="394"/>
    </location>
</feature>
<feature type="region of interest" description="Disordered" evidence="1">
    <location>
        <begin position="344"/>
        <end position="394"/>
    </location>
</feature>
<feature type="compositionally biased region" description="Low complexity" evidence="1">
    <location>
        <begin position="150"/>
        <end position="161"/>
    </location>
</feature>
<evidence type="ECO:0000256" key="2">
    <source>
        <dbReference type="SAM" id="SignalP"/>
    </source>
</evidence>
<protein>
    <submittedName>
        <fullName evidence="3">Uncharacterized protein</fullName>
    </submittedName>
</protein>
<organism evidence="3">
    <name type="scientific">uncultured Craurococcus sp</name>
    <dbReference type="NCBI Taxonomy" id="1135998"/>
    <lineage>
        <taxon>Bacteria</taxon>
        <taxon>Pseudomonadati</taxon>
        <taxon>Pseudomonadota</taxon>
        <taxon>Alphaproteobacteria</taxon>
        <taxon>Acetobacterales</taxon>
        <taxon>Acetobacteraceae</taxon>
        <taxon>Craurococcus</taxon>
        <taxon>environmental samples</taxon>
    </lineage>
</organism>
<proteinExistence type="predicted"/>
<accession>A0A6J4HJN0</accession>
<feature type="compositionally biased region" description="Basic and acidic residues" evidence="1">
    <location>
        <begin position="253"/>
        <end position="279"/>
    </location>
</feature>
<feature type="compositionally biased region" description="Low complexity" evidence="1">
    <location>
        <begin position="358"/>
        <end position="377"/>
    </location>
</feature>
<sequence length="394" mass="40966">AHRRADRHRAFPVAFLHALPAAALPAMAGGVRGLLCHARPVGRADERDDGGVADPRGLLGGSLGRAALPGRRDAADGALGLRHGLRAGLLDDPAAGRPVGHRQQRHPSGRLRDPDGQRGQVLHGAGLRAAHLHREPWLRPRSAGHRPAARGDGLARGAADGRPPRRAGGPGDHAAERRAARPGEAGQGRGGALQPRGAALPADAALLRLLPALLHGRLRRAGLAGDGARQALGNARARRLRRADRLHGRRHLRDAGRRLDRGQVEAQPARHGDRADPPRHGAAALARPAADAGGTAAGGRRRGRPRARHLAHAARRDAEECLPAGAGRQGLRLRLSGAAARLRHHPGADGDADRFRPSRAGAAGRRGVARPVAALRGQRPGERGGADRGGAGGI</sequence>
<feature type="compositionally biased region" description="Basic residues" evidence="1">
    <location>
        <begin position="299"/>
        <end position="308"/>
    </location>
</feature>
<name>A0A6J4HJN0_9PROT</name>
<evidence type="ECO:0000313" key="3">
    <source>
        <dbReference type="EMBL" id="CAA9223956.1"/>
    </source>
</evidence>
<feature type="region of interest" description="Disordered" evidence="1">
    <location>
        <begin position="90"/>
        <end position="196"/>
    </location>
</feature>
<feature type="non-terminal residue" evidence="3">
    <location>
        <position position="394"/>
    </location>
</feature>
<gene>
    <name evidence="3" type="ORF">AVDCRST_MAG27-658</name>
</gene>